<dbReference type="Proteomes" id="UP001500037">
    <property type="component" value="Unassembled WGS sequence"/>
</dbReference>
<evidence type="ECO:0000313" key="2">
    <source>
        <dbReference type="Proteomes" id="UP001500037"/>
    </source>
</evidence>
<dbReference type="EMBL" id="BAAALF010000006">
    <property type="protein sequence ID" value="GAA1219475.1"/>
    <property type="molecule type" value="Genomic_DNA"/>
</dbReference>
<name>A0ABP4GEV4_9ACTN</name>
<reference evidence="2" key="1">
    <citation type="journal article" date="2019" name="Int. J. Syst. Evol. Microbiol.">
        <title>The Global Catalogue of Microorganisms (GCM) 10K type strain sequencing project: providing services to taxonomists for standard genome sequencing and annotation.</title>
        <authorList>
            <consortium name="The Broad Institute Genomics Platform"/>
            <consortium name="The Broad Institute Genome Sequencing Center for Infectious Disease"/>
            <person name="Wu L."/>
            <person name="Ma J."/>
        </authorList>
    </citation>
    <scope>NUCLEOTIDE SEQUENCE [LARGE SCALE GENOMIC DNA]</scope>
    <source>
        <strain evidence="2">JCM 13004</strain>
    </source>
</reference>
<evidence type="ECO:0008006" key="3">
    <source>
        <dbReference type="Google" id="ProtNLM"/>
    </source>
</evidence>
<comment type="caution">
    <text evidence="1">The sequence shown here is derived from an EMBL/GenBank/DDBJ whole genome shotgun (WGS) entry which is preliminary data.</text>
</comment>
<gene>
    <name evidence="1" type="ORF">GCM10009665_06960</name>
</gene>
<keyword evidence="2" id="KW-1185">Reference proteome</keyword>
<evidence type="ECO:0000313" key="1">
    <source>
        <dbReference type="EMBL" id="GAA1219475.1"/>
    </source>
</evidence>
<dbReference type="RefSeq" id="WP_344438934.1">
    <property type="nucleotide sequence ID" value="NZ_BAAALF010000006.1"/>
</dbReference>
<sequence>MNKLALLVPAAAVLLAGCGGQPQTERSSASPVAQKQAATLSQPSEGGTLALAQDGAALPRTLWYTRVEAADGKAVVESRYPDRPIALTRQLPGGRYRVLAWSRTCTGTCPSSGEDGLGPLEKVCGAAVTVTAGGQTLATFVLSPAGTCAVRTGA</sequence>
<protein>
    <recommendedName>
        <fullName evidence="3">Lipoprotein</fullName>
    </recommendedName>
</protein>
<organism evidence="1 2">
    <name type="scientific">Kitasatospora nipponensis</name>
    <dbReference type="NCBI Taxonomy" id="258049"/>
    <lineage>
        <taxon>Bacteria</taxon>
        <taxon>Bacillati</taxon>
        <taxon>Actinomycetota</taxon>
        <taxon>Actinomycetes</taxon>
        <taxon>Kitasatosporales</taxon>
        <taxon>Streptomycetaceae</taxon>
        <taxon>Kitasatospora</taxon>
    </lineage>
</organism>
<dbReference type="PROSITE" id="PS51257">
    <property type="entry name" value="PROKAR_LIPOPROTEIN"/>
    <property type="match status" value="1"/>
</dbReference>
<accession>A0ABP4GEV4</accession>
<proteinExistence type="predicted"/>